<evidence type="ECO:0000313" key="2">
    <source>
        <dbReference type="Proteomes" id="UP000000263"/>
    </source>
</evidence>
<protein>
    <recommendedName>
        <fullName evidence="3">Alpha-L-rhamnosidase six-hairpin glycosidase domain-containing protein</fullName>
    </recommendedName>
</protein>
<accession>A7NGI6</accession>
<evidence type="ECO:0000313" key="1">
    <source>
        <dbReference type="EMBL" id="ABU56573.1"/>
    </source>
</evidence>
<dbReference type="HOGENOM" id="CLU_023780_0_0_0"/>
<sequence length="762" mass="83403">MRGEIRITTDSYGRNSQSFSVSGSWFSVLSAQFSDIVVKHLLPLLIVLLATSCSVPQQSPVETPQSSPAPIATVLPTADVFADYWGRSGGEAALGRAIGAPILLDGAPTQVYQRGMIALLPEGPSARPLPPGWADGPPSDLARLPVSSWRAMLMAPSGATPLTPLRVQVSVAGYTGRAALHLYDGRARLIGRWDVVVANGVGGVEVAPGGALGVHSALLIIDGAIAGGASRLYTLDAETTLVTGQERFDALYPMIRGFMEQCVLEYALDGVPVRGYRSPDNPLLWLRDHTYQARGFRYFETDVTSMIDAFRRAQRPDGSFPDFLAHPELGVMRSLRKEVEADVEYLFIQAVYEAWQMTGDDAWLRTNLDAMRRAARYATSDPLRWDTEQGLIKRPYTIDTWDFSYGPTTTDPTTGKPAPRHWIDDQTIWGIFHGDNTGLAYALELLARIEERVGDPTRAQQWRTEANGIMDRLNALSWNGRFFTHFVPLAPFDTPGVDEAAQLSLSNAYALNRGVLRHNQGRAIVDEYFRRGLQRGATFAEWYSIDPPFPEGSFGLAGRPGERPGEYVNGGLMPLVGGELARGAFRYGAERYAFEILHRYYFLISSTGATYLWYYPAGNPGISGADTLPTDGWGASAMLGALMEGAAGIEDRAALYRDVVLSPRWIFTRDVDGVQAIARYAASDGYVAYRWRRMSGGVELQATGSGERMRVRIPLPEGVTAPTSVLLNGAPQDYTIEDASGSRYVVFDMTAPFGTVQAIWAP</sequence>
<keyword evidence="2" id="KW-1185">Reference proteome</keyword>
<proteinExistence type="predicted"/>
<dbReference type="SUPFAM" id="SSF48208">
    <property type="entry name" value="Six-hairpin glycosidases"/>
    <property type="match status" value="1"/>
</dbReference>
<dbReference type="EMBL" id="CP000804">
    <property type="protein sequence ID" value="ABU56573.1"/>
    <property type="molecule type" value="Genomic_DNA"/>
</dbReference>
<dbReference type="eggNOG" id="COG3408">
    <property type="taxonomic scope" value="Bacteria"/>
</dbReference>
<dbReference type="InterPro" id="IPR008928">
    <property type="entry name" value="6-hairpin_glycosidase_sf"/>
</dbReference>
<organism evidence="1 2">
    <name type="scientific">Roseiflexus castenholzii (strain DSM 13941 / HLO8)</name>
    <dbReference type="NCBI Taxonomy" id="383372"/>
    <lineage>
        <taxon>Bacteria</taxon>
        <taxon>Bacillati</taxon>
        <taxon>Chloroflexota</taxon>
        <taxon>Chloroflexia</taxon>
        <taxon>Chloroflexales</taxon>
        <taxon>Roseiflexineae</taxon>
        <taxon>Roseiflexaceae</taxon>
        <taxon>Roseiflexus</taxon>
    </lineage>
</organism>
<dbReference type="GO" id="GO:0005975">
    <property type="term" value="P:carbohydrate metabolic process"/>
    <property type="evidence" value="ECO:0007669"/>
    <property type="project" value="InterPro"/>
</dbReference>
<dbReference type="AlphaFoldDB" id="A7NGI6"/>
<dbReference type="STRING" id="383372.Rcas_0442"/>
<gene>
    <name evidence="1" type="ordered locus">Rcas_0442</name>
</gene>
<dbReference type="KEGG" id="rca:Rcas_0442"/>
<dbReference type="Proteomes" id="UP000000263">
    <property type="component" value="Chromosome"/>
</dbReference>
<dbReference type="InterPro" id="IPR012341">
    <property type="entry name" value="6hp_glycosidase-like_sf"/>
</dbReference>
<dbReference type="Gene3D" id="1.50.10.10">
    <property type="match status" value="1"/>
</dbReference>
<name>A7NGI6_ROSCS</name>
<reference evidence="1 2" key="1">
    <citation type="submission" date="2007-08" db="EMBL/GenBank/DDBJ databases">
        <title>Complete sequence of Roseiflexus castenholzii DSM 13941.</title>
        <authorList>
            <consortium name="US DOE Joint Genome Institute"/>
            <person name="Copeland A."/>
            <person name="Lucas S."/>
            <person name="Lapidus A."/>
            <person name="Barry K."/>
            <person name="Glavina del Rio T."/>
            <person name="Dalin E."/>
            <person name="Tice H."/>
            <person name="Pitluck S."/>
            <person name="Thompson L.S."/>
            <person name="Brettin T."/>
            <person name="Bruce D."/>
            <person name="Detter J.C."/>
            <person name="Han C."/>
            <person name="Tapia R."/>
            <person name="Schmutz J."/>
            <person name="Larimer F."/>
            <person name="Land M."/>
            <person name="Hauser L."/>
            <person name="Kyrpides N."/>
            <person name="Mikhailova N."/>
            <person name="Bryant D.A."/>
            <person name="Hanada S."/>
            <person name="Tsukatani Y."/>
            <person name="Richardson P."/>
        </authorList>
    </citation>
    <scope>NUCLEOTIDE SEQUENCE [LARGE SCALE GENOMIC DNA]</scope>
    <source>
        <strain evidence="2">DSM 13941 / HLO8</strain>
    </source>
</reference>
<evidence type="ECO:0008006" key="3">
    <source>
        <dbReference type="Google" id="ProtNLM"/>
    </source>
</evidence>